<keyword evidence="2" id="KW-1185">Reference proteome</keyword>
<dbReference type="AlphaFoldDB" id="A0A9X2P4H1"/>
<evidence type="ECO:0008006" key="3">
    <source>
        <dbReference type="Google" id="ProtNLM"/>
    </source>
</evidence>
<protein>
    <recommendedName>
        <fullName evidence="3">Addiction module component</fullName>
    </recommendedName>
</protein>
<evidence type="ECO:0000313" key="1">
    <source>
        <dbReference type="EMBL" id="MCR9016164.1"/>
    </source>
</evidence>
<proteinExistence type="predicted"/>
<dbReference type="EMBL" id="JANSUY010000013">
    <property type="protein sequence ID" value="MCR9016164.1"/>
    <property type="molecule type" value="Genomic_DNA"/>
</dbReference>
<evidence type="ECO:0000313" key="2">
    <source>
        <dbReference type="Proteomes" id="UP001142175"/>
    </source>
</evidence>
<name>A0A9X2P4H1_9BACT</name>
<gene>
    <name evidence="1" type="ORF">NU887_14060</name>
</gene>
<dbReference type="RefSeq" id="WP_258424017.1">
    <property type="nucleotide sequence ID" value="NZ_JANSUY010000013.1"/>
</dbReference>
<accession>A0A9X2P4H1</accession>
<dbReference type="Proteomes" id="UP001142175">
    <property type="component" value="Unassembled WGS sequence"/>
</dbReference>
<sequence>MSVSELKLEIINKVTSISDEQILEDIIRLINQESILAQTYKLTQEERNAVQKGLQDVADGNLHSSESAKNMLKEWLKK</sequence>
<comment type="caution">
    <text evidence="1">The sequence shown here is derived from an EMBL/GenBank/DDBJ whole genome shotgun (WGS) entry which is preliminary data.</text>
</comment>
<reference evidence="1" key="1">
    <citation type="submission" date="2022-08" db="EMBL/GenBank/DDBJ databases">
        <authorList>
            <person name="Zhang D."/>
        </authorList>
    </citation>
    <scope>NUCLEOTIDE SEQUENCE</scope>
    <source>
        <strain evidence="1">XJ19-11</strain>
    </source>
</reference>
<organism evidence="1 2">
    <name type="scientific">Aquiflexum gelatinilyticum</name>
    <dbReference type="NCBI Taxonomy" id="2961943"/>
    <lineage>
        <taxon>Bacteria</taxon>
        <taxon>Pseudomonadati</taxon>
        <taxon>Bacteroidota</taxon>
        <taxon>Cytophagia</taxon>
        <taxon>Cytophagales</taxon>
        <taxon>Cyclobacteriaceae</taxon>
        <taxon>Aquiflexum</taxon>
    </lineage>
</organism>